<reference evidence="1" key="1">
    <citation type="submission" date="2022-03" db="EMBL/GenBank/DDBJ databases">
        <authorList>
            <person name="Sayadi A."/>
        </authorList>
    </citation>
    <scope>NUCLEOTIDE SEQUENCE</scope>
</reference>
<keyword evidence="2" id="KW-1185">Reference proteome</keyword>
<comment type="caution">
    <text evidence="1">The sequence shown here is derived from an EMBL/GenBank/DDBJ whole genome shotgun (WGS) entry which is preliminary data.</text>
</comment>
<evidence type="ECO:0000313" key="2">
    <source>
        <dbReference type="Proteomes" id="UP001152888"/>
    </source>
</evidence>
<name>A0A9P0L0Q5_ACAOB</name>
<organism evidence="1 2">
    <name type="scientific">Acanthoscelides obtectus</name>
    <name type="common">Bean weevil</name>
    <name type="synonym">Bruchus obtectus</name>
    <dbReference type="NCBI Taxonomy" id="200917"/>
    <lineage>
        <taxon>Eukaryota</taxon>
        <taxon>Metazoa</taxon>
        <taxon>Ecdysozoa</taxon>
        <taxon>Arthropoda</taxon>
        <taxon>Hexapoda</taxon>
        <taxon>Insecta</taxon>
        <taxon>Pterygota</taxon>
        <taxon>Neoptera</taxon>
        <taxon>Endopterygota</taxon>
        <taxon>Coleoptera</taxon>
        <taxon>Polyphaga</taxon>
        <taxon>Cucujiformia</taxon>
        <taxon>Chrysomeloidea</taxon>
        <taxon>Chrysomelidae</taxon>
        <taxon>Bruchinae</taxon>
        <taxon>Bruchini</taxon>
        <taxon>Acanthoscelides</taxon>
    </lineage>
</organism>
<dbReference type="EMBL" id="CAKOFQ010007008">
    <property type="protein sequence ID" value="CAH1987004.1"/>
    <property type="molecule type" value="Genomic_DNA"/>
</dbReference>
<proteinExistence type="predicted"/>
<accession>A0A9P0L0Q5</accession>
<sequence length="80" mass="9136">MIDPAMDSGSTSETAQQLSQLLIKRRQIKGSLTRFIAYLENFGKSEIIQLEARLEQATELLDNFSKVQDEIEILSETEFK</sequence>
<protein>
    <submittedName>
        <fullName evidence="1">Uncharacterized protein</fullName>
    </submittedName>
</protein>
<dbReference type="AlphaFoldDB" id="A0A9P0L0Q5"/>
<dbReference type="Proteomes" id="UP001152888">
    <property type="component" value="Unassembled WGS sequence"/>
</dbReference>
<dbReference type="OrthoDB" id="6778137at2759"/>
<evidence type="ECO:0000313" key="1">
    <source>
        <dbReference type="EMBL" id="CAH1987004.1"/>
    </source>
</evidence>
<gene>
    <name evidence="1" type="ORF">ACAOBT_LOCUS17605</name>
</gene>